<accession>A0A9P6HRZ8</accession>
<evidence type="ECO:0000256" key="3">
    <source>
        <dbReference type="ARBA" id="ARBA00022617"/>
    </source>
</evidence>
<keyword evidence="3 8" id="KW-0349">Heme</keyword>
<protein>
    <submittedName>
        <fullName evidence="11">Cytochrome P450 monooxygenase CYP63</fullName>
    </submittedName>
</protein>
<dbReference type="PROSITE" id="PS00086">
    <property type="entry name" value="CYTOCHROME_P450"/>
    <property type="match status" value="1"/>
</dbReference>
<dbReference type="InterPro" id="IPR036396">
    <property type="entry name" value="Cyt_P450_sf"/>
</dbReference>
<dbReference type="InterPro" id="IPR018225">
    <property type="entry name" value="Transaldolase_AS"/>
</dbReference>
<evidence type="ECO:0000256" key="7">
    <source>
        <dbReference type="ARBA" id="ARBA00023033"/>
    </source>
</evidence>
<keyword evidence="5 9" id="KW-0560">Oxidoreductase</keyword>
<comment type="similarity">
    <text evidence="2 9">Belongs to the cytochrome P450 family.</text>
</comment>
<dbReference type="PRINTS" id="PR00463">
    <property type="entry name" value="EP450I"/>
</dbReference>
<proteinExistence type="inferred from homology"/>
<sequence length="615" mass="69362">MPPVNVEDRYSFNRVRNHALKELAKLILVPPLLLKVLTGTTQTRLGYWTVPCYGLAIVLSAYVRTWYHDCLQGRGAKRVAGEKTIGTIPRVKGKLPGNIDILVRLFANNNSGYLYDLFLELFDQCQSTTINLRIFGVDKYVTIDAEHIKYALGPGFRHFWLGNTKKELLENLLGDGILNRDGELWKTQRAIARPFFSNDRVRELTLFDKYAQRCMAILSDLEPGEAIDIADLTWRFTTDTASEFLFGQTFDTLSLSEVDGGFSSFLSAFAEIQDIAFKRNSFGVFWPLTELTGDSTEPLGNVIKQFVDPIVQRALDHKKKMIETGQQVEPEECTFLEYLAWKNDDVGLIRDQLITILIAARDTTAALLAFTVYMFTQHPEVAVKARAEVLEHVGSNGTPGIHEIKKLKYLQAVLNETLRVFTPVHGNIRESKPTGILLPPSDPTYPRGPMYLPPSSTFIFITFLTHRNPALWGEDAPVYDPERWLDPERSRGVTTNPAIFTPFGAGPRTCLGQSYALNEASVFMVRLLQRFEHFTLAEDKQLAPPWKTKPPPTGSSMFGPGYPGTKRKEVEKVWLGNHIVMFSKVKSRVHCQESFLVSDSSFQGGIWTRVVKASE</sequence>
<evidence type="ECO:0000256" key="5">
    <source>
        <dbReference type="ARBA" id="ARBA00023002"/>
    </source>
</evidence>
<dbReference type="GO" id="GO:0016705">
    <property type="term" value="F:oxidoreductase activity, acting on paired donors, with incorporation or reduction of molecular oxygen"/>
    <property type="evidence" value="ECO:0007669"/>
    <property type="project" value="InterPro"/>
</dbReference>
<feature type="region of interest" description="Disordered" evidence="10">
    <location>
        <begin position="543"/>
        <end position="563"/>
    </location>
</feature>
<evidence type="ECO:0000256" key="2">
    <source>
        <dbReference type="ARBA" id="ARBA00010617"/>
    </source>
</evidence>
<evidence type="ECO:0000256" key="6">
    <source>
        <dbReference type="ARBA" id="ARBA00023004"/>
    </source>
</evidence>
<dbReference type="GO" id="GO:0020037">
    <property type="term" value="F:heme binding"/>
    <property type="evidence" value="ECO:0007669"/>
    <property type="project" value="InterPro"/>
</dbReference>
<comment type="caution">
    <text evidence="11">The sequence shown here is derived from an EMBL/GenBank/DDBJ whole genome shotgun (WGS) entry which is preliminary data.</text>
</comment>
<feature type="binding site" description="axial binding residue" evidence="8">
    <location>
        <position position="510"/>
    </location>
    <ligand>
        <name>heme</name>
        <dbReference type="ChEBI" id="CHEBI:30413"/>
    </ligand>
    <ligandPart>
        <name>Fe</name>
        <dbReference type="ChEBI" id="CHEBI:18248"/>
    </ligandPart>
</feature>
<dbReference type="OrthoDB" id="1470350at2759"/>
<dbReference type="PANTHER" id="PTHR24287">
    <property type="entry name" value="P450, PUTATIVE (EUROFUNG)-RELATED"/>
    <property type="match status" value="1"/>
</dbReference>
<dbReference type="SUPFAM" id="SSF48264">
    <property type="entry name" value="Cytochrome P450"/>
    <property type="match status" value="1"/>
</dbReference>
<keyword evidence="12" id="KW-1185">Reference proteome</keyword>
<keyword evidence="7 9" id="KW-0503">Monooxygenase</keyword>
<evidence type="ECO:0000256" key="9">
    <source>
        <dbReference type="RuleBase" id="RU000461"/>
    </source>
</evidence>
<dbReference type="InterPro" id="IPR017972">
    <property type="entry name" value="Cyt_P450_CS"/>
</dbReference>
<dbReference type="PANTHER" id="PTHR24287:SF1">
    <property type="entry name" value="P450, PUTATIVE (EUROFUNG)-RELATED"/>
    <property type="match status" value="1"/>
</dbReference>
<dbReference type="InterPro" id="IPR002401">
    <property type="entry name" value="Cyt_P450_E_grp-I"/>
</dbReference>
<dbReference type="InterPro" id="IPR001128">
    <property type="entry name" value="Cyt_P450"/>
</dbReference>
<evidence type="ECO:0000313" key="11">
    <source>
        <dbReference type="EMBL" id="KAF9793375.1"/>
    </source>
</evidence>
<dbReference type="InterPro" id="IPR047146">
    <property type="entry name" value="Cyt_P450_E_CYP52_fungi"/>
</dbReference>
<dbReference type="AlphaFoldDB" id="A0A9P6HRZ8"/>
<dbReference type="Proteomes" id="UP000736335">
    <property type="component" value="Unassembled WGS sequence"/>
</dbReference>
<evidence type="ECO:0000256" key="10">
    <source>
        <dbReference type="SAM" id="MobiDB-lite"/>
    </source>
</evidence>
<dbReference type="GO" id="GO:0004497">
    <property type="term" value="F:monooxygenase activity"/>
    <property type="evidence" value="ECO:0007669"/>
    <property type="project" value="UniProtKB-KW"/>
</dbReference>
<evidence type="ECO:0000313" key="12">
    <source>
        <dbReference type="Proteomes" id="UP000736335"/>
    </source>
</evidence>
<keyword evidence="4 8" id="KW-0479">Metal-binding</keyword>
<comment type="cofactor">
    <cofactor evidence="1 8">
        <name>heme</name>
        <dbReference type="ChEBI" id="CHEBI:30413"/>
    </cofactor>
</comment>
<name>A0A9P6HRZ8_9AGAM</name>
<evidence type="ECO:0000256" key="8">
    <source>
        <dbReference type="PIRSR" id="PIRSR602401-1"/>
    </source>
</evidence>
<dbReference type="EMBL" id="WIUZ02000001">
    <property type="protein sequence ID" value="KAF9793375.1"/>
    <property type="molecule type" value="Genomic_DNA"/>
</dbReference>
<keyword evidence="6 8" id="KW-0408">Iron</keyword>
<dbReference type="Pfam" id="PF00067">
    <property type="entry name" value="p450"/>
    <property type="match status" value="1"/>
</dbReference>
<dbReference type="GO" id="GO:0005506">
    <property type="term" value="F:iron ion binding"/>
    <property type="evidence" value="ECO:0007669"/>
    <property type="project" value="InterPro"/>
</dbReference>
<reference evidence="11" key="1">
    <citation type="journal article" date="2020" name="Nat. Commun.">
        <title>Large-scale genome sequencing of mycorrhizal fungi provides insights into the early evolution of symbiotic traits.</title>
        <authorList>
            <person name="Miyauchi S."/>
            <person name="Kiss E."/>
            <person name="Kuo A."/>
            <person name="Drula E."/>
            <person name="Kohler A."/>
            <person name="Sanchez-Garcia M."/>
            <person name="Morin E."/>
            <person name="Andreopoulos B."/>
            <person name="Barry K.W."/>
            <person name="Bonito G."/>
            <person name="Buee M."/>
            <person name="Carver A."/>
            <person name="Chen C."/>
            <person name="Cichocki N."/>
            <person name="Clum A."/>
            <person name="Culley D."/>
            <person name="Crous P.W."/>
            <person name="Fauchery L."/>
            <person name="Girlanda M."/>
            <person name="Hayes R.D."/>
            <person name="Keri Z."/>
            <person name="LaButti K."/>
            <person name="Lipzen A."/>
            <person name="Lombard V."/>
            <person name="Magnuson J."/>
            <person name="Maillard F."/>
            <person name="Murat C."/>
            <person name="Nolan M."/>
            <person name="Ohm R.A."/>
            <person name="Pangilinan J."/>
            <person name="Pereira M.F."/>
            <person name="Perotto S."/>
            <person name="Peter M."/>
            <person name="Pfister S."/>
            <person name="Riley R."/>
            <person name="Sitrit Y."/>
            <person name="Stielow J.B."/>
            <person name="Szollosi G."/>
            <person name="Zifcakova L."/>
            <person name="Stursova M."/>
            <person name="Spatafora J.W."/>
            <person name="Tedersoo L."/>
            <person name="Vaario L.M."/>
            <person name="Yamada A."/>
            <person name="Yan M."/>
            <person name="Wang P."/>
            <person name="Xu J."/>
            <person name="Bruns T."/>
            <person name="Baldrian P."/>
            <person name="Vilgalys R."/>
            <person name="Dunand C."/>
            <person name="Henrissat B."/>
            <person name="Grigoriev I.V."/>
            <person name="Hibbett D."/>
            <person name="Nagy L.G."/>
            <person name="Martin F.M."/>
        </authorList>
    </citation>
    <scope>NUCLEOTIDE SEQUENCE</scope>
    <source>
        <strain evidence="11">UH-Tt-Lm1</strain>
    </source>
</reference>
<organism evidence="11 12">
    <name type="scientific">Thelephora terrestris</name>
    <dbReference type="NCBI Taxonomy" id="56493"/>
    <lineage>
        <taxon>Eukaryota</taxon>
        <taxon>Fungi</taxon>
        <taxon>Dikarya</taxon>
        <taxon>Basidiomycota</taxon>
        <taxon>Agaricomycotina</taxon>
        <taxon>Agaricomycetes</taxon>
        <taxon>Thelephorales</taxon>
        <taxon>Thelephoraceae</taxon>
        <taxon>Thelephora</taxon>
    </lineage>
</organism>
<evidence type="ECO:0000256" key="4">
    <source>
        <dbReference type="ARBA" id="ARBA00022723"/>
    </source>
</evidence>
<dbReference type="PRINTS" id="PR00385">
    <property type="entry name" value="P450"/>
</dbReference>
<dbReference type="Gene3D" id="1.10.630.10">
    <property type="entry name" value="Cytochrome P450"/>
    <property type="match status" value="1"/>
</dbReference>
<dbReference type="GO" id="GO:0005975">
    <property type="term" value="P:carbohydrate metabolic process"/>
    <property type="evidence" value="ECO:0007669"/>
    <property type="project" value="InterPro"/>
</dbReference>
<reference evidence="11" key="2">
    <citation type="submission" date="2020-11" db="EMBL/GenBank/DDBJ databases">
        <authorList>
            <consortium name="DOE Joint Genome Institute"/>
            <person name="Kuo A."/>
            <person name="Miyauchi S."/>
            <person name="Kiss E."/>
            <person name="Drula E."/>
            <person name="Kohler A."/>
            <person name="Sanchez-Garcia M."/>
            <person name="Andreopoulos B."/>
            <person name="Barry K.W."/>
            <person name="Bonito G."/>
            <person name="Buee M."/>
            <person name="Carver A."/>
            <person name="Chen C."/>
            <person name="Cichocki N."/>
            <person name="Clum A."/>
            <person name="Culley D."/>
            <person name="Crous P.W."/>
            <person name="Fauchery L."/>
            <person name="Girlanda M."/>
            <person name="Hayes R."/>
            <person name="Keri Z."/>
            <person name="Labutti K."/>
            <person name="Lipzen A."/>
            <person name="Lombard V."/>
            <person name="Magnuson J."/>
            <person name="Maillard F."/>
            <person name="Morin E."/>
            <person name="Murat C."/>
            <person name="Nolan M."/>
            <person name="Ohm R."/>
            <person name="Pangilinan J."/>
            <person name="Pereira M."/>
            <person name="Perotto S."/>
            <person name="Peter M."/>
            <person name="Riley R."/>
            <person name="Sitrit Y."/>
            <person name="Stielow B."/>
            <person name="Szollosi G."/>
            <person name="Zifcakova L."/>
            <person name="Stursova M."/>
            <person name="Spatafora J.W."/>
            <person name="Tedersoo L."/>
            <person name="Vaario L.-M."/>
            <person name="Yamada A."/>
            <person name="Yan M."/>
            <person name="Wang P."/>
            <person name="Xu J."/>
            <person name="Bruns T."/>
            <person name="Baldrian P."/>
            <person name="Vilgalys R."/>
            <person name="Henrissat B."/>
            <person name="Grigoriev I.V."/>
            <person name="Hibbett D."/>
            <person name="Nagy L.G."/>
            <person name="Martin F.M."/>
        </authorList>
    </citation>
    <scope>NUCLEOTIDE SEQUENCE</scope>
    <source>
        <strain evidence="11">UH-Tt-Lm1</strain>
    </source>
</reference>
<evidence type="ECO:0000256" key="1">
    <source>
        <dbReference type="ARBA" id="ARBA00001971"/>
    </source>
</evidence>
<dbReference type="PROSITE" id="PS01054">
    <property type="entry name" value="TRANSALDOLASE_1"/>
    <property type="match status" value="1"/>
</dbReference>
<gene>
    <name evidence="11" type="ORF">BJ322DRAFT_123452</name>
</gene>